<keyword evidence="3" id="KW-1185">Reference proteome</keyword>
<sequence>MVTVNEIRKAQRAEGLAMVVAIGIASPPNCIDQSTYPDYYLRVTNSEHKTELKEKFKRLLLCPLTAPSHLRIALEDWTAQIGDQVLLLLIYGVDYRVRVAA</sequence>
<dbReference type="InterPro" id="IPR011141">
    <property type="entry name" value="Polyketide_synthase_type-III"/>
</dbReference>
<protein>
    <recommendedName>
        <fullName evidence="1">Chalcone/stilbene synthase N-terminal domain-containing protein</fullName>
    </recommendedName>
</protein>
<evidence type="ECO:0000313" key="3">
    <source>
        <dbReference type="Proteomes" id="UP000796880"/>
    </source>
</evidence>
<dbReference type="GO" id="GO:0016747">
    <property type="term" value="F:acyltransferase activity, transferring groups other than amino-acyl groups"/>
    <property type="evidence" value="ECO:0007669"/>
    <property type="project" value="InterPro"/>
</dbReference>
<dbReference type="Gene3D" id="3.40.47.10">
    <property type="match status" value="1"/>
</dbReference>
<feature type="domain" description="Chalcone/stilbene synthase N-terminal" evidence="1">
    <location>
        <begin position="5"/>
        <end position="59"/>
    </location>
</feature>
<reference evidence="2" key="1">
    <citation type="submission" date="2020-03" db="EMBL/GenBank/DDBJ databases">
        <title>A high-quality chromosome-level genome assembly of a woody plant with both climbing and erect habits, Rhamnella rubrinervis.</title>
        <authorList>
            <person name="Lu Z."/>
            <person name="Yang Y."/>
            <person name="Zhu X."/>
            <person name="Sun Y."/>
        </authorList>
    </citation>
    <scope>NUCLEOTIDE SEQUENCE</scope>
    <source>
        <strain evidence="2">BYM</strain>
        <tissue evidence="2">Leaf</tissue>
    </source>
</reference>
<comment type="caution">
    <text evidence="2">The sequence shown here is derived from an EMBL/GenBank/DDBJ whole genome shotgun (WGS) entry which is preliminary data.</text>
</comment>
<accession>A0A8K0DP41</accession>
<dbReference type="InterPro" id="IPR016039">
    <property type="entry name" value="Thiolase-like"/>
</dbReference>
<dbReference type="SUPFAM" id="SSF53901">
    <property type="entry name" value="Thiolase-like"/>
    <property type="match status" value="1"/>
</dbReference>
<dbReference type="Proteomes" id="UP000796880">
    <property type="component" value="Unassembled WGS sequence"/>
</dbReference>
<dbReference type="PANTHER" id="PTHR11877:SF80">
    <property type="entry name" value="CHALCONE SYNTHASE 1"/>
    <property type="match status" value="1"/>
</dbReference>
<evidence type="ECO:0000259" key="1">
    <source>
        <dbReference type="Pfam" id="PF00195"/>
    </source>
</evidence>
<dbReference type="AlphaFoldDB" id="A0A8K0DP41"/>
<dbReference type="GO" id="GO:0030639">
    <property type="term" value="P:polyketide biosynthetic process"/>
    <property type="evidence" value="ECO:0007669"/>
    <property type="project" value="TreeGrafter"/>
</dbReference>
<dbReference type="InterPro" id="IPR001099">
    <property type="entry name" value="Chalcone/stilbene_synt_N"/>
</dbReference>
<dbReference type="PANTHER" id="PTHR11877">
    <property type="entry name" value="HYDROXYMETHYLGLUTARYL-COA SYNTHASE"/>
    <property type="match status" value="1"/>
</dbReference>
<name>A0A8K0DP41_9ROSA</name>
<dbReference type="EMBL" id="VOIH02000010">
    <property type="protein sequence ID" value="KAF3434630.1"/>
    <property type="molecule type" value="Genomic_DNA"/>
</dbReference>
<organism evidence="2 3">
    <name type="scientific">Rhamnella rubrinervis</name>
    <dbReference type="NCBI Taxonomy" id="2594499"/>
    <lineage>
        <taxon>Eukaryota</taxon>
        <taxon>Viridiplantae</taxon>
        <taxon>Streptophyta</taxon>
        <taxon>Embryophyta</taxon>
        <taxon>Tracheophyta</taxon>
        <taxon>Spermatophyta</taxon>
        <taxon>Magnoliopsida</taxon>
        <taxon>eudicotyledons</taxon>
        <taxon>Gunneridae</taxon>
        <taxon>Pentapetalae</taxon>
        <taxon>rosids</taxon>
        <taxon>fabids</taxon>
        <taxon>Rosales</taxon>
        <taxon>Rhamnaceae</taxon>
        <taxon>rhamnoid group</taxon>
        <taxon>Rhamneae</taxon>
        <taxon>Rhamnella</taxon>
    </lineage>
</organism>
<proteinExistence type="predicted"/>
<dbReference type="OrthoDB" id="1500228at2759"/>
<evidence type="ECO:0000313" key="2">
    <source>
        <dbReference type="EMBL" id="KAF3434630.1"/>
    </source>
</evidence>
<dbReference type="Pfam" id="PF00195">
    <property type="entry name" value="Chal_sti_synt_N"/>
    <property type="match status" value="1"/>
</dbReference>
<gene>
    <name evidence="2" type="ORF">FNV43_RR21715</name>
</gene>